<evidence type="ECO:0000259" key="2">
    <source>
        <dbReference type="Pfam" id="PF13185"/>
    </source>
</evidence>
<comment type="similarity">
    <text evidence="1">Belongs to the free Met sulfoxide reductase family.</text>
</comment>
<evidence type="ECO:0000313" key="3">
    <source>
        <dbReference type="EMBL" id="MCO6024867.1"/>
    </source>
</evidence>
<dbReference type="Proteomes" id="UP001204015">
    <property type="component" value="Unassembled WGS sequence"/>
</dbReference>
<comment type="caution">
    <text evidence="3">The sequence shown here is derived from an EMBL/GenBank/DDBJ whole genome shotgun (WGS) entry which is preliminary data.</text>
</comment>
<dbReference type="PANTHER" id="PTHR21021:SF15">
    <property type="entry name" value="FREE METHIONINE-R-SULFOXIDE REDUCTASE"/>
    <property type="match status" value="1"/>
</dbReference>
<name>A0ABT1BUV1_9BACT</name>
<organism evidence="3 4">
    <name type="scientific">Segatella cerevisiae</name>
    <dbReference type="NCBI Taxonomy" id="2053716"/>
    <lineage>
        <taxon>Bacteria</taxon>
        <taxon>Pseudomonadati</taxon>
        <taxon>Bacteroidota</taxon>
        <taxon>Bacteroidia</taxon>
        <taxon>Bacteroidales</taxon>
        <taxon>Prevotellaceae</taxon>
        <taxon>Segatella</taxon>
    </lineage>
</organism>
<dbReference type="InterPro" id="IPR051330">
    <property type="entry name" value="Phosphatase_reg/MetRdx"/>
</dbReference>
<dbReference type="Gene3D" id="3.30.450.40">
    <property type="match status" value="1"/>
</dbReference>
<reference evidence="3 4" key="1">
    <citation type="submission" date="2022-06" db="EMBL/GenBank/DDBJ databases">
        <title>A taxonomic note on the genus Prevotella: Description of four novel genera and emended description of the genera Hallella and Xylanibacter.</title>
        <authorList>
            <person name="Hitch T.C.A."/>
        </authorList>
    </citation>
    <scope>NUCLEOTIDE SEQUENCE [LARGE SCALE GENOMIC DNA]</scope>
    <source>
        <strain evidence="3 4">DSM 100619</strain>
    </source>
</reference>
<evidence type="ECO:0000313" key="4">
    <source>
        <dbReference type="Proteomes" id="UP001204015"/>
    </source>
</evidence>
<keyword evidence="4" id="KW-1185">Reference proteome</keyword>
<dbReference type="InterPro" id="IPR029016">
    <property type="entry name" value="GAF-like_dom_sf"/>
</dbReference>
<dbReference type="SUPFAM" id="SSF55781">
    <property type="entry name" value="GAF domain-like"/>
    <property type="match status" value="1"/>
</dbReference>
<dbReference type="EMBL" id="JAMXLY010000007">
    <property type="protein sequence ID" value="MCO6024867.1"/>
    <property type="molecule type" value="Genomic_DNA"/>
</dbReference>
<accession>A0ABT1BUV1</accession>
<feature type="domain" description="GAF" evidence="2">
    <location>
        <begin position="70"/>
        <end position="162"/>
    </location>
</feature>
<dbReference type="PANTHER" id="PTHR21021">
    <property type="entry name" value="GAF/PUTATIVE CYTOSKELETAL PROTEIN"/>
    <property type="match status" value="1"/>
</dbReference>
<dbReference type="RefSeq" id="WP_252760240.1">
    <property type="nucleotide sequence ID" value="NZ_JAMXLY010000007.1"/>
</dbReference>
<sequence>MAEKIPGGSERGLTDSPRTERYRDLITQSKSLIDGIPDTVSALANLTALIKEKFPEFFWVGFYLVKGDSLILGPFQGTAACFRIGKGKGVCGTAWAENRTMIVDDVTDFPGHIACSTLSKSEIVVPVRQKGQVVAVLDIDSTQKKAFGEQDGHGLEQLSEIITTSFK</sequence>
<gene>
    <name evidence="3" type="ORF">NG821_03235</name>
</gene>
<dbReference type="InterPro" id="IPR003018">
    <property type="entry name" value="GAF"/>
</dbReference>
<proteinExistence type="inferred from homology"/>
<protein>
    <submittedName>
        <fullName evidence="3">GAF domain-containing protein</fullName>
    </submittedName>
</protein>
<evidence type="ECO:0000256" key="1">
    <source>
        <dbReference type="ARBA" id="ARBA00038454"/>
    </source>
</evidence>
<dbReference type="Pfam" id="PF13185">
    <property type="entry name" value="GAF_2"/>
    <property type="match status" value="1"/>
</dbReference>